<dbReference type="EMBL" id="PDCK01000041">
    <property type="protein sequence ID" value="PRQ45894.1"/>
    <property type="molecule type" value="Genomic_DNA"/>
</dbReference>
<reference evidence="3 4" key="1">
    <citation type="journal article" date="2018" name="Nat. Genet.">
        <title>The Rosa genome provides new insights in the design of modern roses.</title>
        <authorList>
            <person name="Bendahmane M."/>
        </authorList>
    </citation>
    <scope>NUCLEOTIDE SEQUENCE [LARGE SCALE GENOMIC DNA]</scope>
    <source>
        <strain evidence="4">cv. Old Blush</strain>
    </source>
</reference>
<sequence length="471" mass="54059">MVVSHTGFIINGNRFQTEASEKSTQNSGVFVEGDTMCRASARDNFQKMDRVSYYGVIRDIVLLDYRQFKVPLFDCYWANIGTGVKFEDGFTLVNLHKGQHQFDRDPFIFASQAKQIFYSRESDTSNWHVVLKAPPRGFFENDSDESAYMPVDVSQLDLDVEDEECERYDNEEINSTSKQGGKKAKRQESAARAALVLGEKRNESLRISNGNSNSSPIEADIPECQATSNSEKKKIPPRGKAKLLDIAKKKRKLPIVVEFNERGQPIGENAGIFSSFIGASARELIPMTAGTWKDLSNTFKDQIWKHVTTTFVVDEFYKKHIFRRMTKLWRDNRSLVMKEVEEQAKVVGLQRAAAFLKPNNIESMDEWLALIKHRTSVGFKEKCQKFKRMRAGRTLLHRTSRKSFARLEEELREQSENPDAISRSDIWIHAYEAKKKKSSDEVVEDPEIVVCILFFMAHLLVFFSFPNQLCI</sequence>
<dbReference type="Proteomes" id="UP000238479">
    <property type="component" value="Chromosome 3"/>
</dbReference>
<dbReference type="InterPro" id="IPR004252">
    <property type="entry name" value="Probable_transposase_24"/>
</dbReference>
<dbReference type="InterPro" id="IPR025312">
    <property type="entry name" value="DUF4216"/>
</dbReference>
<dbReference type="Pfam" id="PF13952">
    <property type="entry name" value="DUF4216"/>
    <property type="match status" value="1"/>
</dbReference>
<evidence type="ECO:0000313" key="4">
    <source>
        <dbReference type="Proteomes" id="UP000238479"/>
    </source>
</evidence>
<dbReference type="Pfam" id="PF03004">
    <property type="entry name" value="Transposase_24"/>
    <property type="match status" value="1"/>
</dbReference>
<organism evidence="3 4">
    <name type="scientific">Rosa chinensis</name>
    <name type="common">China rose</name>
    <dbReference type="NCBI Taxonomy" id="74649"/>
    <lineage>
        <taxon>Eukaryota</taxon>
        <taxon>Viridiplantae</taxon>
        <taxon>Streptophyta</taxon>
        <taxon>Embryophyta</taxon>
        <taxon>Tracheophyta</taxon>
        <taxon>Spermatophyta</taxon>
        <taxon>Magnoliopsida</taxon>
        <taxon>eudicotyledons</taxon>
        <taxon>Gunneridae</taxon>
        <taxon>Pentapetalae</taxon>
        <taxon>rosids</taxon>
        <taxon>fabids</taxon>
        <taxon>Rosales</taxon>
        <taxon>Rosaceae</taxon>
        <taxon>Rosoideae</taxon>
        <taxon>Rosoideae incertae sedis</taxon>
        <taxon>Rosa</taxon>
    </lineage>
</organism>
<gene>
    <name evidence="3" type="ORF">RchiOBHm_Chr3g0496631</name>
</gene>
<protein>
    <submittedName>
        <fullName evidence="3">Putative transposase, Ptta/En/Spm, plant</fullName>
    </submittedName>
</protein>
<dbReference type="PANTHER" id="PTHR48258">
    <property type="entry name" value="DUF4218 DOMAIN-CONTAINING PROTEIN-RELATED"/>
    <property type="match status" value="1"/>
</dbReference>
<dbReference type="OMA" id="CDWANIT"/>
<evidence type="ECO:0000259" key="2">
    <source>
        <dbReference type="Pfam" id="PF13952"/>
    </source>
</evidence>
<dbReference type="PANTHER" id="PTHR48258:SF3">
    <property type="entry name" value="FK506-BINDING PROTEIN 4-LIKE ISOFORM X1"/>
    <property type="match status" value="1"/>
</dbReference>
<dbReference type="AlphaFoldDB" id="A0A2P6RHJ7"/>
<proteinExistence type="predicted"/>
<evidence type="ECO:0000313" key="3">
    <source>
        <dbReference type="EMBL" id="PRQ45894.1"/>
    </source>
</evidence>
<accession>A0A2P6RHJ7</accession>
<comment type="caution">
    <text evidence="3">The sequence shown here is derived from an EMBL/GenBank/DDBJ whole genome shotgun (WGS) entry which is preliminary data.</text>
</comment>
<name>A0A2P6RHJ7_ROSCH</name>
<keyword evidence="4" id="KW-1185">Reference proteome</keyword>
<evidence type="ECO:0000256" key="1">
    <source>
        <dbReference type="SAM" id="MobiDB-lite"/>
    </source>
</evidence>
<feature type="region of interest" description="Disordered" evidence="1">
    <location>
        <begin position="167"/>
        <end position="187"/>
    </location>
</feature>
<dbReference type="Gramene" id="PRQ45894">
    <property type="protein sequence ID" value="PRQ45894"/>
    <property type="gene ID" value="RchiOBHm_Chr3g0496631"/>
</dbReference>
<feature type="domain" description="DUF4216" evidence="2">
    <location>
        <begin position="63"/>
        <end position="130"/>
    </location>
</feature>